<dbReference type="AlphaFoldDB" id="A0A8K1GN48"/>
<evidence type="ECO:0000313" key="1">
    <source>
        <dbReference type="EMBL" id="TRZ20470.1"/>
    </source>
</evidence>
<proteinExistence type="predicted"/>
<accession>A0A8K1GN48</accession>
<sequence>MCLSFLGTVGSRHSWDSYVKGKKLPDTVAWAATLVLIIHQRVLRQFLTGKKPHDVQSDDETLLTLLTLTSDTENTHENYHESISGNLGITTGIVFTLHKDGMLAMILTRTRGK</sequence>
<organism evidence="1 2">
    <name type="scientific">Zosterops borbonicus</name>
    <dbReference type="NCBI Taxonomy" id="364589"/>
    <lineage>
        <taxon>Eukaryota</taxon>
        <taxon>Metazoa</taxon>
        <taxon>Chordata</taxon>
        <taxon>Craniata</taxon>
        <taxon>Vertebrata</taxon>
        <taxon>Euteleostomi</taxon>
        <taxon>Archelosauria</taxon>
        <taxon>Archosauria</taxon>
        <taxon>Dinosauria</taxon>
        <taxon>Saurischia</taxon>
        <taxon>Theropoda</taxon>
        <taxon>Coelurosauria</taxon>
        <taxon>Aves</taxon>
        <taxon>Neognathae</taxon>
        <taxon>Neoaves</taxon>
        <taxon>Telluraves</taxon>
        <taxon>Australaves</taxon>
        <taxon>Passeriformes</taxon>
        <taxon>Sylvioidea</taxon>
        <taxon>Zosteropidae</taxon>
        <taxon>Zosterops</taxon>
    </lineage>
</organism>
<protein>
    <submittedName>
        <fullName evidence="1">Uncharacterized protein</fullName>
    </submittedName>
</protein>
<reference evidence="1" key="1">
    <citation type="submission" date="2019-04" db="EMBL/GenBank/DDBJ databases">
        <title>Genome assembly of Zosterops borbonicus 15179.</title>
        <authorList>
            <person name="Leroy T."/>
            <person name="Anselmetti Y."/>
            <person name="Tilak M.-K."/>
            <person name="Nabholz B."/>
        </authorList>
    </citation>
    <scope>NUCLEOTIDE SEQUENCE</scope>
    <source>
        <strain evidence="1">HGM_15179</strain>
        <tissue evidence="1">Muscle</tissue>
    </source>
</reference>
<keyword evidence="2" id="KW-1185">Reference proteome</keyword>
<dbReference type="Proteomes" id="UP000796761">
    <property type="component" value="Unassembled WGS sequence"/>
</dbReference>
<name>A0A8K1GN48_9PASS</name>
<comment type="caution">
    <text evidence="1">The sequence shown here is derived from an EMBL/GenBank/DDBJ whole genome shotgun (WGS) entry which is preliminary data.</text>
</comment>
<gene>
    <name evidence="1" type="ORF">HGM15179_006604</name>
</gene>
<dbReference type="EMBL" id="SWJQ01000147">
    <property type="protein sequence ID" value="TRZ20470.1"/>
    <property type="molecule type" value="Genomic_DNA"/>
</dbReference>
<evidence type="ECO:0000313" key="2">
    <source>
        <dbReference type="Proteomes" id="UP000796761"/>
    </source>
</evidence>